<dbReference type="GO" id="GO:0042025">
    <property type="term" value="C:host cell nucleus"/>
    <property type="evidence" value="ECO:0007669"/>
    <property type="project" value="UniProtKB-SubCell"/>
</dbReference>
<dbReference type="GO" id="GO:0006275">
    <property type="term" value="P:regulation of DNA replication"/>
    <property type="evidence" value="ECO:0007669"/>
    <property type="project" value="UniProtKB-UniRule"/>
</dbReference>
<comment type="similarity">
    <text evidence="12">Belongs to the papillomaviridae E2 protein family.</text>
</comment>
<dbReference type="GO" id="GO:0039693">
    <property type="term" value="P:viral DNA genome replication"/>
    <property type="evidence" value="ECO:0007669"/>
    <property type="project" value="UniProtKB-UniRule"/>
</dbReference>
<evidence type="ECO:0000313" key="16">
    <source>
        <dbReference type="EMBL" id="AUT11892.1"/>
    </source>
</evidence>
<evidence type="ECO:0000256" key="2">
    <source>
        <dbReference type="ARBA" id="ARBA00007794"/>
    </source>
</evidence>
<gene>
    <name evidence="12" type="primary">E2</name>
</gene>
<keyword evidence="11 12" id="KW-0804">Transcription</keyword>
<protein>
    <recommendedName>
        <fullName evidence="12">Regulatory protein E2</fullName>
    </recommendedName>
</protein>
<accession>A0A2I8B2M3</accession>
<dbReference type="InterPro" id="IPR012677">
    <property type="entry name" value="Nucleotide-bd_a/b_plait_sf"/>
</dbReference>
<dbReference type="InterPro" id="IPR042504">
    <property type="entry name" value="Regulatory_protein_E2_N_2"/>
</dbReference>
<feature type="region of interest" description="Disordered" evidence="13">
    <location>
        <begin position="193"/>
        <end position="288"/>
    </location>
</feature>
<dbReference type="EMBL" id="MG571089">
    <property type="protein sequence ID" value="AUT11892.1"/>
    <property type="molecule type" value="Genomic_DNA"/>
</dbReference>
<dbReference type="HAMAP" id="MF_04001">
    <property type="entry name" value="PPV_E2"/>
    <property type="match status" value="1"/>
</dbReference>
<sequence>MATLRERLASLQETLSELYEKDSTELQDQITFWDLTRQENLLMHYGKKRGLHSIGLQTLPASQVSEINTKHAIMMKLVLTSLSKSPYAKDPWTMRESSYELYMADPSYTLKKKPVSVEVFFDNDPENYYPYTLWQEVYYEDEDNQWYKGRGGSDDTGLFYVDHRGRKVYYVKFEEDAARYGTTGQWEVRNKQTVSALSSKPPWGDISSSSPEHGESPGLGDASTSETPRKRQRERQVRFGGDSAANNRGKRRRQGERSPQTRSQRTNGDIASGGPAFISPDEVGSRDRTVGRGLQTRLSRLQEEALDPPVILLKGCARNLKSFRNRHRDVALKFHAQTSSVFKWLGDTSGKRNQSRMLLAFDNEENRTKYVMSVSFPKGTRFAYGNLNSL</sequence>
<evidence type="ECO:0000259" key="14">
    <source>
        <dbReference type="Pfam" id="PF00508"/>
    </source>
</evidence>
<keyword evidence="7 12" id="KW-0235">DNA replication</keyword>
<dbReference type="GO" id="GO:0003700">
    <property type="term" value="F:DNA-binding transcription factor activity"/>
    <property type="evidence" value="ECO:0007669"/>
    <property type="project" value="UniProtKB-UniRule"/>
</dbReference>
<dbReference type="SUPFAM" id="SSF54957">
    <property type="entry name" value="Viral DNA-binding domain"/>
    <property type="match status" value="1"/>
</dbReference>
<dbReference type="Gene3D" id="2.170.200.10">
    <property type="entry name" value="Papillomavirus E2 early protein domain"/>
    <property type="match status" value="1"/>
</dbReference>
<dbReference type="InterPro" id="IPR036050">
    <property type="entry name" value="Regulatory_protein_E2_N"/>
</dbReference>
<comment type="subcellular location">
    <subcellularLocation>
        <location evidence="1 12">Host nucleus</location>
    </subcellularLocation>
</comment>
<dbReference type="InterPro" id="IPR000427">
    <property type="entry name" value="Papillomavirus_E2_C"/>
</dbReference>
<comment type="subunit">
    <text evidence="12">Binds DNA as homodimer. Interacts with protein E1; this interaction greatly increases E1 DNA-binding activity. Interacts with protein L1; this interaction enhances E2-dependent replication and transcription activation. Interacts with protein L2; this interaction inhibits E2 transcriptional activity but not DNA replication function E2. Interacts with protein E7; this interaction inhibits E7 oncogenic activity. Interacts with host TAF1; this interaction modulates E2-dependent transcriptional regulation. Interacts with host BRD4; this interaction mediates E2 transcriptional activation function. Additionally, the interaction with host BRD4 on mitotic chromosomes mediates tethering of the viral genome. Interacts with host TOPBP1; this interaction is required for optimal viral DNA replication.</text>
</comment>
<dbReference type="InterPro" id="IPR033668">
    <property type="entry name" value="Reg_prot_E2"/>
</dbReference>
<dbReference type="Pfam" id="PF00511">
    <property type="entry name" value="PPV_E2_C"/>
    <property type="match status" value="1"/>
</dbReference>
<dbReference type="InterPro" id="IPR001866">
    <property type="entry name" value="PPV_E2_N"/>
</dbReference>
<comment type="function">
    <text evidence="12">Plays a role in the initiation of viral DNA replication. A dimer of E2 interacts with a dimer of E1 in order to improve specificity of E1 DNA binding activity. Once the complex recognizes and binds DNA at specific sites, the E2 dimer is removed from DNA. E2 also regulates viral transcription through binding to the E2RE response element (5'-ACCNNNNNNGGT-3') present in multiple copies in the regulatory regions of the viral genome. Activates or represses transcription depending on E2RE's position with regards to proximal promoter elements including the TATA-box. Repression occurs by sterically hindering the assembly of the transcription initiation complex.</text>
</comment>
<dbReference type="GO" id="GO:0006260">
    <property type="term" value="P:DNA replication"/>
    <property type="evidence" value="ECO:0007669"/>
    <property type="project" value="UniProtKB-KW"/>
</dbReference>
<proteinExistence type="inferred from homology"/>
<evidence type="ECO:0000259" key="15">
    <source>
        <dbReference type="Pfam" id="PF00511"/>
    </source>
</evidence>
<dbReference type="Gene3D" id="3.30.70.330">
    <property type="match status" value="1"/>
</dbReference>
<keyword evidence="12" id="KW-0832">Ubl conjugation</keyword>
<dbReference type="Pfam" id="PF00508">
    <property type="entry name" value="PPV_E2_N"/>
    <property type="match status" value="1"/>
</dbReference>
<keyword evidence="8 12" id="KW-0805">Transcription regulation</keyword>
<evidence type="ECO:0000256" key="9">
    <source>
        <dbReference type="ARBA" id="ARBA00023125"/>
    </source>
</evidence>
<evidence type="ECO:0000256" key="4">
    <source>
        <dbReference type="ARBA" id="ARBA00022518"/>
    </source>
</evidence>
<evidence type="ECO:0000256" key="5">
    <source>
        <dbReference type="ARBA" id="ARBA00022553"/>
    </source>
</evidence>
<dbReference type="Gene3D" id="1.10.287.30">
    <property type="entry name" value="E2 (early) protein, N terminal domain, subdomain 1"/>
    <property type="match status" value="1"/>
</dbReference>
<dbReference type="OrthoDB" id="15886at10239"/>
<feature type="region of interest" description="DNA-binding domain" evidence="12">
    <location>
        <begin position="307"/>
        <end position="390"/>
    </location>
</feature>
<reference evidence="16" key="1">
    <citation type="submission" date="2017-11" db="EMBL/GenBank/DDBJ databases">
        <title>Diverse papillomaviruses identified in Weddell seals breeding on Ross ice shelf, Antarctica.</title>
        <authorList>
            <person name="Smeele Z."/>
            <person name="Burns J."/>
            <person name="Kraberger S."/>
            <person name="Fontenele R.S."/>
            <person name="Waits K."/>
            <person name="Stainton D."/>
            <person name="Van Doorsaler K."/>
            <person name="Varsani A."/>
        </authorList>
    </citation>
    <scope>NUCLEOTIDE SEQUENCE [LARGE SCALE GENOMIC DNA]</scope>
    <source>
        <strain evidence="16">11445</strain>
    </source>
</reference>
<evidence type="ECO:0000256" key="13">
    <source>
        <dbReference type="SAM" id="MobiDB-lite"/>
    </source>
</evidence>
<evidence type="ECO:0000256" key="10">
    <source>
        <dbReference type="ARBA" id="ARBA00023159"/>
    </source>
</evidence>
<evidence type="ECO:0000256" key="6">
    <source>
        <dbReference type="ARBA" id="ARBA00022562"/>
    </source>
</evidence>
<keyword evidence="9 12" id="KW-0238">DNA-binding</keyword>
<evidence type="ECO:0000256" key="1">
    <source>
        <dbReference type="ARBA" id="ARBA00004147"/>
    </source>
</evidence>
<keyword evidence="4 12" id="KW-0244">Early protein</keyword>
<keyword evidence="3 12" id="KW-0678">Repressor</keyword>
<dbReference type="GO" id="GO:0000166">
    <property type="term" value="F:nucleotide binding"/>
    <property type="evidence" value="ECO:0007669"/>
    <property type="project" value="UniProtKB-UniRule"/>
</dbReference>
<evidence type="ECO:0000256" key="7">
    <source>
        <dbReference type="ARBA" id="ARBA00022705"/>
    </source>
</evidence>
<dbReference type="SUPFAM" id="SSF51332">
    <property type="entry name" value="E2 regulatory, transactivation domain"/>
    <property type="match status" value="1"/>
</dbReference>
<feature type="compositionally biased region" description="Polar residues" evidence="13">
    <location>
        <begin position="257"/>
        <end position="269"/>
    </location>
</feature>
<feature type="cross-link" description="Glycyl lysine isopeptide (Lys-Gly) (interchain with G-Cter in SUMO)" evidence="12">
    <location>
        <position position="314"/>
    </location>
</feature>
<feature type="domain" description="Papillomavirus E2 C-terminal" evidence="15">
    <location>
        <begin position="309"/>
        <end position="387"/>
    </location>
</feature>
<keyword evidence="10 12" id="KW-0010">Activator</keyword>
<evidence type="ECO:0000256" key="11">
    <source>
        <dbReference type="ARBA" id="ARBA00023163"/>
    </source>
</evidence>
<dbReference type="GO" id="GO:0003677">
    <property type="term" value="F:DNA binding"/>
    <property type="evidence" value="ECO:0007669"/>
    <property type="project" value="UniProtKB-UniRule"/>
</dbReference>
<comment type="PTM">
    <text evidence="12">Phosphorylated.</text>
</comment>
<evidence type="ECO:0000256" key="12">
    <source>
        <dbReference type="HAMAP-Rule" id="MF_04001"/>
    </source>
</evidence>
<keyword evidence="6 12" id="KW-1048">Host nucleus</keyword>
<evidence type="ECO:0000256" key="3">
    <source>
        <dbReference type="ARBA" id="ARBA00022491"/>
    </source>
</evidence>
<dbReference type="InterPro" id="IPR035975">
    <property type="entry name" value="E2/EBNA1_C_sf"/>
</dbReference>
<keyword evidence="5 12" id="KW-0597">Phosphoprotein</keyword>
<organism evidence="16">
    <name type="scientific">Leptonychotes weddellii papillomavirus 2</name>
    <dbReference type="NCBI Taxonomy" id="2077303"/>
    <lineage>
        <taxon>Viruses</taxon>
        <taxon>Monodnaviria</taxon>
        <taxon>Shotokuvirae</taxon>
        <taxon>Cossaviricota</taxon>
        <taxon>Papovaviricetes</taxon>
        <taxon>Zurhausenvirales</taxon>
        <taxon>Papillomaviridae</taxon>
    </lineage>
</organism>
<evidence type="ECO:0000256" key="8">
    <source>
        <dbReference type="ARBA" id="ARBA00023015"/>
    </source>
</evidence>
<name>A0A2I8B2M3_9PAPI</name>
<dbReference type="InterPro" id="IPR042503">
    <property type="entry name" value="Regulatory_protein_E2_N_1"/>
</dbReference>
<comment type="similarity">
    <text evidence="2">Belongs to the papillomaviridae E8^E2C protein family.</text>
</comment>
<comment type="caution">
    <text evidence="12">Lacks conserved residue(s) required for the propagation of feature annotation.</text>
</comment>
<keyword evidence="12" id="KW-1017">Isopeptide bond</keyword>
<dbReference type="GO" id="GO:0006351">
    <property type="term" value="P:DNA-templated transcription"/>
    <property type="evidence" value="ECO:0007669"/>
    <property type="project" value="UniProtKB-UniRule"/>
</dbReference>
<comment type="PTM">
    <text evidence="12">Sumoylation plays a regulatory role in E2 transcriptional activity.</text>
</comment>
<dbReference type="Proteomes" id="UP000241967">
    <property type="component" value="Segment"/>
</dbReference>
<feature type="domain" description="Papillomavirus E2 N-terminal" evidence="14">
    <location>
        <begin position="1"/>
        <end position="195"/>
    </location>
</feature>